<dbReference type="OrthoDB" id="9154322at2"/>
<comment type="caution">
    <text evidence="1">The sequence shown here is derived from an EMBL/GenBank/DDBJ whole genome shotgun (WGS) entry which is preliminary data.</text>
</comment>
<evidence type="ECO:0000313" key="2">
    <source>
        <dbReference type="Proteomes" id="UP000095255"/>
    </source>
</evidence>
<accession>A0A1E5L7W6</accession>
<dbReference type="CDD" id="cd11542">
    <property type="entry name" value="NTP-PPase_u5"/>
    <property type="match status" value="1"/>
</dbReference>
<evidence type="ECO:0000313" key="1">
    <source>
        <dbReference type="EMBL" id="OEH86235.1"/>
    </source>
</evidence>
<dbReference type="Proteomes" id="UP000095255">
    <property type="component" value="Unassembled WGS sequence"/>
</dbReference>
<sequence length="133" mass="14891">MKSITDLVKNAHITAVSKGWHEKEVSFGEIISLMHSELSEAVEEFRQGKDYQVIYWECKSKDVCPNRCDGVCALEYPADCINAKPCGIPIEFADTVIRVFDACGKYGIDLEKAIDIKMAYNIGRGYRHGGKVI</sequence>
<dbReference type="AlphaFoldDB" id="A0A1E5L7W6"/>
<reference evidence="1 2" key="1">
    <citation type="submission" date="2016-09" db="EMBL/GenBank/DDBJ databases">
        <title>Desulfuribacillus arsenicus sp. nov., an obligately anaerobic, dissimilatory arsenic- and antimonate-reducing bacterium isolated from anoxic sediments.</title>
        <authorList>
            <person name="Abin C.A."/>
            <person name="Hollibaugh J.T."/>
        </authorList>
    </citation>
    <scope>NUCLEOTIDE SEQUENCE [LARGE SCALE GENOMIC DNA]</scope>
    <source>
        <strain evidence="1 2">MLFW-2</strain>
    </source>
</reference>
<keyword evidence="2" id="KW-1185">Reference proteome</keyword>
<dbReference type="EMBL" id="MJAT01000006">
    <property type="protein sequence ID" value="OEH86235.1"/>
    <property type="molecule type" value="Genomic_DNA"/>
</dbReference>
<gene>
    <name evidence="1" type="ORF">BHU72_11915</name>
</gene>
<protein>
    <submittedName>
        <fullName evidence="1">Uncharacterized protein</fullName>
    </submittedName>
</protein>
<dbReference type="STRING" id="1390249.BHU72_11915"/>
<name>A0A1E5L7W6_9FIRM</name>
<dbReference type="RefSeq" id="WP_069701463.1">
    <property type="nucleotide sequence ID" value="NZ_MJAT01000006.1"/>
</dbReference>
<proteinExistence type="predicted"/>
<organism evidence="1 2">
    <name type="scientific">Desulfuribacillus stibiiarsenatis</name>
    <dbReference type="NCBI Taxonomy" id="1390249"/>
    <lineage>
        <taxon>Bacteria</taxon>
        <taxon>Bacillati</taxon>
        <taxon>Bacillota</taxon>
        <taxon>Desulfuribacillia</taxon>
        <taxon>Desulfuribacillales</taxon>
        <taxon>Desulfuribacillaceae</taxon>
        <taxon>Desulfuribacillus</taxon>
    </lineage>
</organism>
<dbReference type="Gene3D" id="1.10.287.1080">
    <property type="entry name" value="MazG-like"/>
    <property type="match status" value="1"/>
</dbReference>
<dbReference type="SUPFAM" id="SSF101386">
    <property type="entry name" value="all-alpha NTP pyrophosphatases"/>
    <property type="match status" value="1"/>
</dbReference>